<protein>
    <submittedName>
        <fullName evidence="2">Uncharacterized protein</fullName>
    </submittedName>
</protein>
<organism evidence="2 3">
    <name type="scientific">Trichostrongylus colubriformis</name>
    <name type="common">Black scour worm</name>
    <dbReference type="NCBI Taxonomy" id="6319"/>
    <lineage>
        <taxon>Eukaryota</taxon>
        <taxon>Metazoa</taxon>
        <taxon>Ecdysozoa</taxon>
        <taxon>Nematoda</taxon>
        <taxon>Chromadorea</taxon>
        <taxon>Rhabditida</taxon>
        <taxon>Rhabditina</taxon>
        <taxon>Rhabditomorpha</taxon>
        <taxon>Strongyloidea</taxon>
        <taxon>Trichostrongylidae</taxon>
        <taxon>Trichostrongylus</taxon>
    </lineage>
</organism>
<feature type="non-terminal residue" evidence="2">
    <location>
        <position position="241"/>
    </location>
</feature>
<name>A0AAN8FIX6_TRICO</name>
<dbReference type="Proteomes" id="UP001331761">
    <property type="component" value="Unassembled WGS sequence"/>
</dbReference>
<evidence type="ECO:0000313" key="3">
    <source>
        <dbReference type="Proteomes" id="UP001331761"/>
    </source>
</evidence>
<feature type="signal peptide" evidence="1">
    <location>
        <begin position="1"/>
        <end position="21"/>
    </location>
</feature>
<evidence type="ECO:0000313" key="2">
    <source>
        <dbReference type="EMBL" id="KAK5964853.1"/>
    </source>
</evidence>
<accession>A0AAN8FIX6</accession>
<evidence type="ECO:0000256" key="1">
    <source>
        <dbReference type="SAM" id="SignalP"/>
    </source>
</evidence>
<proteinExistence type="predicted"/>
<comment type="caution">
    <text evidence="2">The sequence shown here is derived from an EMBL/GenBank/DDBJ whole genome shotgun (WGS) entry which is preliminary data.</text>
</comment>
<dbReference type="AlphaFoldDB" id="A0AAN8FIX6"/>
<dbReference type="EMBL" id="WIXE01025278">
    <property type="protein sequence ID" value="KAK5964853.1"/>
    <property type="molecule type" value="Genomic_DNA"/>
</dbReference>
<gene>
    <name evidence="2" type="ORF">GCK32_015884</name>
</gene>
<keyword evidence="1" id="KW-0732">Signal</keyword>
<sequence length="241" mass="26100">MWAALLVAIAAFLHGSHHVLAGDDYIGKRVFLKTPASFVNLTSESWRVHDSRAEIMLAIRFQPNTKVGQVFSLRAIGQHGKKIMKLVGSLHSGYLQIDLFNGTGDSILNKPFSTHFLDQNVEHSLAVRINTAAKTLSYRLESTSDHVCEITEDINLAEAEVVPTLGGGGNSMIGCVTLVTLQVGGASPPRHAIPIASNEIDECSDANECANRDCNKGRCLELEVATCDCYGTNKSGPNCRY</sequence>
<feature type="chain" id="PRO_5042930182" evidence="1">
    <location>
        <begin position="22"/>
        <end position="241"/>
    </location>
</feature>
<reference evidence="2 3" key="1">
    <citation type="submission" date="2019-10" db="EMBL/GenBank/DDBJ databases">
        <title>Assembly and Annotation for the nematode Trichostrongylus colubriformis.</title>
        <authorList>
            <person name="Martin J."/>
        </authorList>
    </citation>
    <scope>NUCLEOTIDE SEQUENCE [LARGE SCALE GENOMIC DNA]</scope>
    <source>
        <strain evidence="2">G859</strain>
        <tissue evidence="2">Whole worm</tissue>
    </source>
</reference>
<keyword evidence="3" id="KW-1185">Reference proteome</keyword>